<sequence length="193" mass="22600">MNTIEDLQHRKRICGTAPTLEDLLNPIKEDVIGHTGLEFPGGDDEIIAEATWQMMDNTEEDLEDEVDDLWEPIPPKEALDLCEHMEKNVKNYLNIQESFRTVGCPTQPQQPPVHMPSAHQRMLTWLEHVRRTLESARRVERGPRQEARDRGLNHQADRYQVRINFAWICLKYMLILLPGVTIHPFYKSTHMFY</sequence>
<dbReference type="Proteomes" id="UP001195769">
    <property type="component" value="Unassembled WGS sequence"/>
</dbReference>
<evidence type="ECO:0000313" key="3">
    <source>
        <dbReference type="Proteomes" id="UP001195769"/>
    </source>
</evidence>
<organism evidence="2 3">
    <name type="scientific">Suillus fuscotomentosus</name>
    <dbReference type="NCBI Taxonomy" id="1912939"/>
    <lineage>
        <taxon>Eukaryota</taxon>
        <taxon>Fungi</taxon>
        <taxon>Dikarya</taxon>
        <taxon>Basidiomycota</taxon>
        <taxon>Agaricomycotina</taxon>
        <taxon>Agaricomycetes</taxon>
        <taxon>Agaricomycetidae</taxon>
        <taxon>Boletales</taxon>
        <taxon>Suillineae</taxon>
        <taxon>Suillaceae</taxon>
        <taxon>Suillus</taxon>
    </lineage>
</organism>
<keyword evidence="1" id="KW-0812">Transmembrane</keyword>
<comment type="caution">
    <text evidence="2">The sequence shown here is derived from an EMBL/GenBank/DDBJ whole genome shotgun (WGS) entry which is preliminary data.</text>
</comment>
<dbReference type="GeneID" id="64671714"/>
<reference evidence="2" key="1">
    <citation type="journal article" date="2020" name="New Phytol.">
        <title>Comparative genomics reveals dynamic genome evolution in host specialist ectomycorrhizal fungi.</title>
        <authorList>
            <person name="Lofgren L.A."/>
            <person name="Nguyen N.H."/>
            <person name="Vilgalys R."/>
            <person name="Ruytinx J."/>
            <person name="Liao H.L."/>
            <person name="Branco S."/>
            <person name="Kuo A."/>
            <person name="LaButti K."/>
            <person name="Lipzen A."/>
            <person name="Andreopoulos W."/>
            <person name="Pangilinan J."/>
            <person name="Riley R."/>
            <person name="Hundley H."/>
            <person name="Na H."/>
            <person name="Barry K."/>
            <person name="Grigoriev I.V."/>
            <person name="Stajich J.E."/>
            <person name="Kennedy P.G."/>
        </authorList>
    </citation>
    <scope>NUCLEOTIDE SEQUENCE</scope>
    <source>
        <strain evidence="2">FC203</strain>
    </source>
</reference>
<dbReference type="AlphaFoldDB" id="A0AAD4DXF2"/>
<feature type="transmembrane region" description="Helical" evidence="1">
    <location>
        <begin position="165"/>
        <end position="186"/>
    </location>
</feature>
<proteinExistence type="predicted"/>
<name>A0AAD4DXF2_9AGAM</name>
<dbReference type="EMBL" id="JABBWK010000067">
    <property type="protein sequence ID" value="KAG1895336.1"/>
    <property type="molecule type" value="Genomic_DNA"/>
</dbReference>
<accession>A0AAD4DXF2</accession>
<dbReference type="RefSeq" id="XP_041220912.1">
    <property type="nucleotide sequence ID" value="XM_041377416.1"/>
</dbReference>
<keyword evidence="1" id="KW-1133">Transmembrane helix</keyword>
<evidence type="ECO:0000256" key="1">
    <source>
        <dbReference type="SAM" id="Phobius"/>
    </source>
</evidence>
<evidence type="ECO:0000313" key="2">
    <source>
        <dbReference type="EMBL" id="KAG1895336.1"/>
    </source>
</evidence>
<keyword evidence="1" id="KW-0472">Membrane</keyword>
<keyword evidence="3" id="KW-1185">Reference proteome</keyword>
<gene>
    <name evidence="2" type="ORF">F5891DRAFT_984280</name>
</gene>
<protein>
    <submittedName>
        <fullName evidence="2">Uncharacterized protein</fullName>
    </submittedName>
</protein>